<dbReference type="InterPro" id="IPR002182">
    <property type="entry name" value="NB-ARC"/>
</dbReference>
<dbReference type="InterPro" id="IPR036388">
    <property type="entry name" value="WH-like_DNA-bd_sf"/>
</dbReference>
<dbReference type="Pfam" id="PF18052">
    <property type="entry name" value="Rx_N"/>
    <property type="match status" value="1"/>
</dbReference>
<dbReference type="InterPro" id="IPR042197">
    <property type="entry name" value="Apaf_helical"/>
</dbReference>
<evidence type="ECO:0000313" key="16">
    <source>
        <dbReference type="EMBL" id="KAG2642833.1"/>
    </source>
</evidence>
<dbReference type="InterPro" id="IPR003591">
    <property type="entry name" value="Leu-rich_rpt_typical-subtyp"/>
</dbReference>
<dbReference type="InterPro" id="IPR027417">
    <property type="entry name" value="P-loop_NTPase"/>
</dbReference>
<dbReference type="PANTHER" id="PTHR36766">
    <property type="entry name" value="PLANT BROAD-SPECTRUM MILDEW RESISTANCE PROTEIN RPW8"/>
    <property type="match status" value="1"/>
</dbReference>
<feature type="domain" description="Protein kinase" evidence="15">
    <location>
        <begin position="975"/>
        <end position="1265"/>
    </location>
</feature>
<dbReference type="InterPro" id="IPR032675">
    <property type="entry name" value="LRR_dom_sf"/>
</dbReference>
<keyword evidence="4" id="KW-0433">Leucine-rich repeat</keyword>
<dbReference type="EMBL" id="CM029039">
    <property type="protein sequence ID" value="KAG2642833.1"/>
    <property type="molecule type" value="Genomic_DNA"/>
</dbReference>
<name>A0A8T0WDT3_PANVG</name>
<dbReference type="OrthoDB" id="691996at2759"/>
<accession>A0A8T0WDT3</accession>
<evidence type="ECO:0000256" key="13">
    <source>
        <dbReference type="PROSITE-ProRule" id="PRU10141"/>
    </source>
</evidence>
<dbReference type="GO" id="GO:0006952">
    <property type="term" value="P:defense response"/>
    <property type="evidence" value="ECO:0007669"/>
    <property type="project" value="UniProtKB-KW"/>
</dbReference>
<dbReference type="Gene3D" id="3.80.10.10">
    <property type="entry name" value="Ribonuclease Inhibitor"/>
    <property type="match status" value="1"/>
</dbReference>
<comment type="subcellular location">
    <subcellularLocation>
        <location evidence="1">Cell membrane</location>
        <topology evidence="1">Single-pass membrane protein</topology>
    </subcellularLocation>
</comment>
<keyword evidence="5" id="KW-0812">Transmembrane</keyword>
<keyword evidence="8" id="KW-0611">Plant defense</keyword>
<dbReference type="Pfam" id="PF07714">
    <property type="entry name" value="PK_Tyr_Ser-Thr"/>
    <property type="match status" value="1"/>
</dbReference>
<dbReference type="Pfam" id="PF23559">
    <property type="entry name" value="WHD_DRP"/>
    <property type="match status" value="1"/>
</dbReference>
<dbReference type="Gene3D" id="1.10.10.10">
    <property type="entry name" value="Winged helix-like DNA-binding domain superfamily/Winged helix DNA-binding domain"/>
    <property type="match status" value="1"/>
</dbReference>
<dbReference type="Pfam" id="PF23598">
    <property type="entry name" value="LRR_14"/>
    <property type="match status" value="1"/>
</dbReference>
<keyword evidence="7 13" id="KW-0547">Nucleotide-binding</keyword>
<evidence type="ECO:0000256" key="2">
    <source>
        <dbReference type="ARBA" id="ARBA00008171"/>
    </source>
</evidence>
<dbReference type="InterPro" id="IPR011009">
    <property type="entry name" value="Kinase-like_dom_sf"/>
</dbReference>
<protein>
    <recommendedName>
        <fullName evidence="15">Protein kinase domain-containing protein</fullName>
    </recommendedName>
</protein>
<dbReference type="Gene3D" id="1.10.510.10">
    <property type="entry name" value="Transferase(Phosphotransferase) domain 1"/>
    <property type="match status" value="1"/>
</dbReference>
<evidence type="ECO:0000256" key="14">
    <source>
        <dbReference type="SAM" id="MobiDB-lite"/>
    </source>
</evidence>
<dbReference type="InterPro" id="IPR058922">
    <property type="entry name" value="WHD_DRP"/>
</dbReference>
<dbReference type="GO" id="GO:0005886">
    <property type="term" value="C:plasma membrane"/>
    <property type="evidence" value="ECO:0007669"/>
    <property type="project" value="UniProtKB-SubCell"/>
</dbReference>
<dbReference type="SUPFAM" id="SSF52058">
    <property type="entry name" value="L domain-like"/>
    <property type="match status" value="1"/>
</dbReference>
<evidence type="ECO:0000256" key="3">
    <source>
        <dbReference type="ARBA" id="ARBA00008894"/>
    </source>
</evidence>
<evidence type="ECO:0000256" key="1">
    <source>
        <dbReference type="ARBA" id="ARBA00004162"/>
    </source>
</evidence>
<sequence>MATAGAVVDRLLRRLAADARRLELPPNIEEDAAHVGRTLARFQDVLVSMEMRYFRIGTDAQEWMERIRQIAYDMEDLLDEFADPRGTTRSPKSGSWIAKAASFCSATPFFLHISRSERMKCIRRKLDISTEDSLIYSLMQRSSYDLKPSYNKNEVFDAAAVIGRDNDKKIIKSLLMQDHADKLAIIPIVGPAGSGKTTLARLVFHDKTGGEWNPELRIWVHLDKKLELNKIAQDIISQAYEMENIMVPEITSDDQIRYNRQLIKNRLGEILHDKSSLIVLDDMYSTDKIQLAELKDMLRGKNKCTKIIVTTSSETTAELVHSIAPYKLGHLSEDDCWKIFSQKAFSNPDENRSLVETGKQIVKICEGMPGIAYSLGSVMCNRDDGSWLWARDKEIWELEKRFSSGLKILAPFSELYYNMPSTLKLCFGYLSIFPKGSTIDKDKLVQQWMALDMVGSKHGTLPAHVHGEMYIQELLSMFFLRIQEMPSGTGISHTNGPVVVQMHNLVHAFANYVAGNDLIILDAGDLSNGPSAGEKISYNYVVVKNDAGQSTPKKELLTKARAVSFKNCSASKFLADAISELKHLRVLDLTRCHIVELPSAIGGLKHLRYLDCSGLKIRKLPNQMSSLRNLEALVLSESYLEECPTFVGSYLKLTYLNLQGCHKLQTLPPTLGDLKRLQYLNLSDCPGVSKVLEYLCGLHKLRTLDLSGFTELQQFPHLFAGLTNLEDLNLSGCSRLDILPESFGNLVSLRFLNLSGCSELQQLPESIIGLVNLQYLNLAQVHLELPKYLSKLERLHTLDITGYRLQVSPVAAAAFSSIIQNMPNLKLLLTDDSNIENYTSQHIQWSTDVGKQSFQIRNIVKTGESPCAPEGAKLVQMQTSPYPLLEANSHEKVNKGTQEEITEVEVSSTGGQCPESSAGPSSKLASWNEVALNNSGSHSPAASALLYPWSKGEILESVNVKAFTFKELRKATNNFTPESKLGVGTFGATYKGYIKKTSLSRAKAGQEMIVAVKKGSRCVGHQEWLASVKYIGQLSHPRLVKLIGYCLEDEQPLLVYEYMSRGSLDNHLFRRGGEAFPTRKQNEGDSETLPWNTRMKIALGAAEGLKFLQSQDAQIILHYFNTTNVLLDANYETKIFDFGLVEHNWMGGPAEAVVLKYIAPEYIATGHAHARSHVYSFGVVLLELLSGKRAWNTNGPLHQMDLVNWARPYLEKGWPLIRRIVDSSLGLDYSLPGAEKAAKLAYRCLSGDPRRRPSMDEVVEVLEQLQDAKKTEKKTSLSYGSKGKTRGERSSASKNKGISQWLKGSRLKQQGGMDSKPAPTTGSLS</sequence>
<evidence type="ECO:0000256" key="7">
    <source>
        <dbReference type="ARBA" id="ARBA00022741"/>
    </source>
</evidence>
<keyword evidence="17" id="KW-1185">Reference proteome</keyword>
<comment type="similarity">
    <text evidence="2">Belongs to the protein kinase superfamily. TKL Ser/Thr protein kinase family. ROCO subfamily.</text>
</comment>
<dbReference type="PROSITE" id="PS50011">
    <property type="entry name" value="PROTEIN_KINASE_DOM"/>
    <property type="match status" value="1"/>
</dbReference>
<evidence type="ECO:0000259" key="15">
    <source>
        <dbReference type="PROSITE" id="PS50011"/>
    </source>
</evidence>
<evidence type="ECO:0000256" key="11">
    <source>
        <dbReference type="ARBA" id="ARBA00023054"/>
    </source>
</evidence>
<dbReference type="Gene3D" id="1.10.8.430">
    <property type="entry name" value="Helical domain of apoptotic protease-activating factors"/>
    <property type="match status" value="1"/>
</dbReference>
<dbReference type="GO" id="GO:0051707">
    <property type="term" value="P:response to other organism"/>
    <property type="evidence" value="ECO:0007669"/>
    <property type="project" value="UniProtKB-ARBA"/>
</dbReference>
<feature type="binding site" evidence="13">
    <location>
        <position position="1014"/>
    </location>
    <ligand>
        <name>ATP</name>
        <dbReference type="ChEBI" id="CHEBI:30616"/>
    </ligand>
</feature>
<dbReference type="InterPro" id="IPR001245">
    <property type="entry name" value="Ser-Thr/Tyr_kinase_cat_dom"/>
</dbReference>
<evidence type="ECO:0000256" key="8">
    <source>
        <dbReference type="ARBA" id="ARBA00022821"/>
    </source>
</evidence>
<evidence type="ECO:0000256" key="6">
    <source>
        <dbReference type="ARBA" id="ARBA00022737"/>
    </source>
</evidence>
<dbReference type="GO" id="GO:0043531">
    <property type="term" value="F:ADP binding"/>
    <property type="evidence" value="ECO:0007669"/>
    <property type="project" value="InterPro"/>
</dbReference>
<evidence type="ECO:0000313" key="17">
    <source>
        <dbReference type="Proteomes" id="UP000823388"/>
    </source>
</evidence>
<keyword evidence="12" id="KW-0472">Membrane</keyword>
<dbReference type="InterPro" id="IPR055414">
    <property type="entry name" value="LRR_R13L4/SHOC2-like"/>
</dbReference>
<keyword evidence="11" id="KW-0175">Coiled coil</keyword>
<comment type="caution">
    <text evidence="16">The sequence shown here is derived from an EMBL/GenBank/DDBJ whole genome shotgun (WGS) entry which is preliminary data.</text>
</comment>
<dbReference type="InterPro" id="IPR000719">
    <property type="entry name" value="Prot_kinase_dom"/>
</dbReference>
<evidence type="ECO:0000256" key="4">
    <source>
        <dbReference type="ARBA" id="ARBA00022614"/>
    </source>
</evidence>
<dbReference type="PRINTS" id="PR00364">
    <property type="entry name" value="DISEASERSIST"/>
</dbReference>
<dbReference type="InterPro" id="IPR017441">
    <property type="entry name" value="Protein_kinase_ATP_BS"/>
</dbReference>
<dbReference type="GO" id="GO:0005524">
    <property type="term" value="F:ATP binding"/>
    <property type="evidence" value="ECO:0007669"/>
    <property type="project" value="UniProtKB-UniRule"/>
</dbReference>
<dbReference type="Gene3D" id="3.30.200.20">
    <property type="entry name" value="Phosphorylase Kinase, domain 1"/>
    <property type="match status" value="1"/>
</dbReference>
<keyword evidence="6" id="KW-0677">Repeat</keyword>
<dbReference type="InterPro" id="IPR041118">
    <property type="entry name" value="Rx_N"/>
</dbReference>
<evidence type="ECO:0000256" key="5">
    <source>
        <dbReference type="ARBA" id="ARBA00022692"/>
    </source>
</evidence>
<dbReference type="Pfam" id="PF00931">
    <property type="entry name" value="NB-ARC"/>
    <property type="match status" value="1"/>
</dbReference>
<dbReference type="InterPro" id="IPR001611">
    <property type="entry name" value="Leu-rich_rpt"/>
</dbReference>
<gene>
    <name evidence="16" type="ORF">PVAP13_2KG129500</name>
</gene>
<evidence type="ECO:0000256" key="12">
    <source>
        <dbReference type="ARBA" id="ARBA00023136"/>
    </source>
</evidence>
<organism evidence="16 17">
    <name type="scientific">Panicum virgatum</name>
    <name type="common">Blackwell switchgrass</name>
    <dbReference type="NCBI Taxonomy" id="38727"/>
    <lineage>
        <taxon>Eukaryota</taxon>
        <taxon>Viridiplantae</taxon>
        <taxon>Streptophyta</taxon>
        <taxon>Embryophyta</taxon>
        <taxon>Tracheophyta</taxon>
        <taxon>Spermatophyta</taxon>
        <taxon>Magnoliopsida</taxon>
        <taxon>Liliopsida</taxon>
        <taxon>Poales</taxon>
        <taxon>Poaceae</taxon>
        <taxon>PACMAD clade</taxon>
        <taxon>Panicoideae</taxon>
        <taxon>Panicodae</taxon>
        <taxon>Paniceae</taxon>
        <taxon>Panicinae</taxon>
        <taxon>Panicum</taxon>
        <taxon>Panicum sect. Hiantes</taxon>
    </lineage>
</organism>
<dbReference type="Gene3D" id="1.20.5.4130">
    <property type="match status" value="1"/>
</dbReference>
<dbReference type="SMART" id="SM00369">
    <property type="entry name" value="LRR_TYP"/>
    <property type="match status" value="4"/>
</dbReference>
<dbReference type="SUPFAM" id="SSF56112">
    <property type="entry name" value="Protein kinase-like (PK-like)"/>
    <property type="match status" value="1"/>
</dbReference>
<dbReference type="PANTHER" id="PTHR36766:SF62">
    <property type="entry name" value="AAA+ ATPASE DOMAIN-CONTAINING PROTEIN"/>
    <property type="match status" value="1"/>
</dbReference>
<dbReference type="Pfam" id="PF00560">
    <property type="entry name" value="LRR_1"/>
    <property type="match status" value="1"/>
</dbReference>
<dbReference type="PROSITE" id="PS00107">
    <property type="entry name" value="PROTEIN_KINASE_ATP"/>
    <property type="match status" value="1"/>
</dbReference>
<keyword evidence="10" id="KW-1133">Transmembrane helix</keyword>
<dbReference type="GO" id="GO:0004674">
    <property type="term" value="F:protein serine/threonine kinase activity"/>
    <property type="evidence" value="ECO:0007669"/>
    <property type="project" value="UniProtKB-EC"/>
</dbReference>
<dbReference type="Proteomes" id="UP000823388">
    <property type="component" value="Chromosome 2K"/>
</dbReference>
<keyword evidence="9 13" id="KW-0067">ATP-binding</keyword>
<evidence type="ECO:0000256" key="10">
    <source>
        <dbReference type="ARBA" id="ARBA00022989"/>
    </source>
</evidence>
<comment type="similarity">
    <text evidence="3">Belongs to the disease resistance NB-LRR family.</text>
</comment>
<feature type="region of interest" description="Disordered" evidence="14">
    <location>
        <begin position="1270"/>
        <end position="1325"/>
    </location>
</feature>
<reference evidence="16" key="1">
    <citation type="submission" date="2020-05" db="EMBL/GenBank/DDBJ databases">
        <title>WGS assembly of Panicum virgatum.</title>
        <authorList>
            <person name="Lovell J.T."/>
            <person name="Jenkins J."/>
            <person name="Shu S."/>
            <person name="Juenger T.E."/>
            <person name="Schmutz J."/>
        </authorList>
    </citation>
    <scope>NUCLEOTIDE SEQUENCE</scope>
    <source>
        <strain evidence="16">AP13</strain>
    </source>
</reference>
<dbReference type="SUPFAM" id="SSF52540">
    <property type="entry name" value="P-loop containing nucleoside triphosphate hydrolases"/>
    <property type="match status" value="1"/>
</dbReference>
<dbReference type="Gene3D" id="3.40.50.300">
    <property type="entry name" value="P-loop containing nucleotide triphosphate hydrolases"/>
    <property type="match status" value="1"/>
</dbReference>
<evidence type="ECO:0000256" key="9">
    <source>
        <dbReference type="ARBA" id="ARBA00022840"/>
    </source>
</evidence>
<proteinExistence type="inferred from homology"/>